<reference evidence="7" key="1">
    <citation type="submission" date="2025-08" db="UniProtKB">
        <authorList>
            <consortium name="RefSeq"/>
        </authorList>
    </citation>
    <scope>IDENTIFICATION</scope>
</reference>
<evidence type="ECO:0000313" key="6">
    <source>
        <dbReference type="Proteomes" id="UP000515154"/>
    </source>
</evidence>
<protein>
    <submittedName>
        <fullName evidence="7">Adiponectin-like</fullName>
    </submittedName>
</protein>
<keyword evidence="6" id="KW-1185">Reference proteome</keyword>
<dbReference type="PROSITE" id="PS50871">
    <property type="entry name" value="C1Q"/>
    <property type="match status" value="1"/>
</dbReference>
<dbReference type="SUPFAM" id="SSF49842">
    <property type="entry name" value="TNF-like"/>
    <property type="match status" value="1"/>
</dbReference>
<dbReference type="InterPro" id="IPR001073">
    <property type="entry name" value="C1q_dom"/>
</dbReference>
<dbReference type="GO" id="GO:0005581">
    <property type="term" value="C:collagen trimer"/>
    <property type="evidence" value="ECO:0007669"/>
    <property type="project" value="UniProtKB-KW"/>
</dbReference>
<proteinExistence type="predicted"/>
<evidence type="ECO:0000259" key="5">
    <source>
        <dbReference type="PROSITE" id="PS50871"/>
    </source>
</evidence>
<dbReference type="InterPro" id="IPR008160">
    <property type="entry name" value="Collagen"/>
</dbReference>
<name>A0A7E6ERX2_9MOLL</name>
<dbReference type="InterPro" id="IPR008983">
    <property type="entry name" value="Tumour_necrosis_fac-like_dom"/>
</dbReference>
<dbReference type="Gene3D" id="2.60.120.40">
    <property type="match status" value="1"/>
</dbReference>
<feature type="compositionally biased region" description="Basic and acidic residues" evidence="4">
    <location>
        <begin position="286"/>
        <end position="295"/>
    </location>
</feature>
<dbReference type="KEGG" id="osn:118762887"/>
<dbReference type="Pfam" id="PF01391">
    <property type="entry name" value="Collagen"/>
    <property type="match status" value="1"/>
</dbReference>
<evidence type="ECO:0000256" key="3">
    <source>
        <dbReference type="ARBA" id="ARBA00022729"/>
    </source>
</evidence>
<evidence type="ECO:0000256" key="1">
    <source>
        <dbReference type="ARBA" id="ARBA00004613"/>
    </source>
</evidence>
<evidence type="ECO:0000256" key="4">
    <source>
        <dbReference type="SAM" id="MobiDB-lite"/>
    </source>
</evidence>
<evidence type="ECO:0000313" key="7">
    <source>
        <dbReference type="RefSeq" id="XP_036357705.1"/>
    </source>
</evidence>
<dbReference type="PRINTS" id="PR00007">
    <property type="entry name" value="COMPLEMNTC1Q"/>
</dbReference>
<dbReference type="Pfam" id="PF00386">
    <property type="entry name" value="C1q"/>
    <property type="match status" value="1"/>
</dbReference>
<dbReference type="PANTHER" id="PTHR15427">
    <property type="entry name" value="EMILIN ELASTIN MICROFIBRIL INTERFACE-LOCATED PROTEIN ELASTIN MICROFIBRIL INTERFACER"/>
    <property type="match status" value="1"/>
</dbReference>
<keyword evidence="3" id="KW-0732">Signal</keyword>
<dbReference type="AlphaFoldDB" id="A0A7E6ERX2"/>
<dbReference type="RefSeq" id="XP_036357705.1">
    <property type="nucleotide sequence ID" value="XM_036501812.1"/>
</dbReference>
<dbReference type="InterPro" id="IPR050392">
    <property type="entry name" value="Collagen/C1q_domain"/>
</dbReference>
<comment type="subcellular location">
    <subcellularLocation>
        <location evidence="1">Secreted</location>
    </subcellularLocation>
</comment>
<sequence>MAGKISHPLIRKWMKMYLMKMPVQVTTYVSLNCGHLHSTGYLIILNSLLLLSSLQPAAGIVFEKSTFTNSTNNTVETKNRTAGMSFYFNQTDTKENISSTKMELPYQDKDNEVNYSTSNIRIKNRETLDTTNRAQNLPFTEKDSLNKILRQHNTRNTHLPKARNEEIVMDSLNAMPNNLSIIVETTSYKIKLPSATDTALSPTAPPVSKYAAEMCQPNTSTPMNLTVNVASATAASGPPGPKGSPGVPGRKGEPGRPGPMGPKGSEGDRGHPGMKGAAGKTGKQGLKGEKGERGMSGRPQSQAAMSTILTKHFGPAEEVIVPFNLVLIDSGDNYDNNTGVYICTIPGIYVMSVYMMSHPGSIINGRIYINNRPVAALWTDDNKKAGFYPSTSIQIISRLEFGDQVYIKLVSGYGKSWVHANYNAFSIFLLYEDIF</sequence>
<keyword evidence="2" id="KW-0964">Secreted</keyword>
<dbReference type="PANTHER" id="PTHR15427:SF33">
    <property type="entry name" value="COLLAGEN IV NC1 DOMAIN-CONTAINING PROTEIN"/>
    <property type="match status" value="1"/>
</dbReference>
<feature type="region of interest" description="Disordered" evidence="4">
    <location>
        <begin position="232"/>
        <end position="300"/>
    </location>
</feature>
<evidence type="ECO:0000256" key="2">
    <source>
        <dbReference type="ARBA" id="ARBA00022525"/>
    </source>
</evidence>
<accession>A0A7E6ERX2</accession>
<dbReference type="Proteomes" id="UP000515154">
    <property type="component" value="Linkage group LG4"/>
</dbReference>
<gene>
    <name evidence="7" type="primary">LOC118762887</name>
</gene>
<organism evidence="6 7">
    <name type="scientific">Octopus sinensis</name>
    <name type="common">East Asian common octopus</name>
    <dbReference type="NCBI Taxonomy" id="2607531"/>
    <lineage>
        <taxon>Eukaryota</taxon>
        <taxon>Metazoa</taxon>
        <taxon>Spiralia</taxon>
        <taxon>Lophotrochozoa</taxon>
        <taxon>Mollusca</taxon>
        <taxon>Cephalopoda</taxon>
        <taxon>Coleoidea</taxon>
        <taxon>Octopodiformes</taxon>
        <taxon>Octopoda</taxon>
        <taxon>Incirrata</taxon>
        <taxon>Octopodidae</taxon>
        <taxon>Octopus</taxon>
    </lineage>
</organism>
<dbReference type="SMART" id="SM00110">
    <property type="entry name" value="C1Q"/>
    <property type="match status" value="1"/>
</dbReference>
<feature type="domain" description="C1q" evidence="5">
    <location>
        <begin position="298"/>
        <end position="435"/>
    </location>
</feature>